<gene>
    <name evidence="1" type="ORF">SPELUC_LOCUS15170</name>
</gene>
<proteinExistence type="predicted"/>
<dbReference type="EMBL" id="CAJVPW010048607">
    <property type="protein sequence ID" value="CAG8761540.1"/>
    <property type="molecule type" value="Genomic_DNA"/>
</dbReference>
<feature type="non-terminal residue" evidence="1">
    <location>
        <position position="1"/>
    </location>
</feature>
<feature type="non-terminal residue" evidence="1">
    <location>
        <position position="58"/>
    </location>
</feature>
<protein>
    <submittedName>
        <fullName evidence="1">1450_t:CDS:1</fullName>
    </submittedName>
</protein>
<accession>A0ACA9QQG0</accession>
<dbReference type="Proteomes" id="UP000789366">
    <property type="component" value="Unassembled WGS sequence"/>
</dbReference>
<organism evidence="1 2">
    <name type="scientific">Cetraspora pellucida</name>
    <dbReference type="NCBI Taxonomy" id="1433469"/>
    <lineage>
        <taxon>Eukaryota</taxon>
        <taxon>Fungi</taxon>
        <taxon>Fungi incertae sedis</taxon>
        <taxon>Mucoromycota</taxon>
        <taxon>Glomeromycotina</taxon>
        <taxon>Glomeromycetes</taxon>
        <taxon>Diversisporales</taxon>
        <taxon>Gigasporaceae</taxon>
        <taxon>Cetraspora</taxon>
    </lineage>
</organism>
<name>A0ACA9QQG0_9GLOM</name>
<sequence>KETLWDNIRTSGLINRVQVNLINLENQYIFNDNEESSIEDSKSESESEILKYRKTLNE</sequence>
<evidence type="ECO:0000313" key="1">
    <source>
        <dbReference type="EMBL" id="CAG8761540.1"/>
    </source>
</evidence>
<evidence type="ECO:0000313" key="2">
    <source>
        <dbReference type="Proteomes" id="UP000789366"/>
    </source>
</evidence>
<comment type="caution">
    <text evidence="1">The sequence shown here is derived from an EMBL/GenBank/DDBJ whole genome shotgun (WGS) entry which is preliminary data.</text>
</comment>
<keyword evidence="2" id="KW-1185">Reference proteome</keyword>
<reference evidence="1" key="1">
    <citation type="submission" date="2021-06" db="EMBL/GenBank/DDBJ databases">
        <authorList>
            <person name="Kallberg Y."/>
            <person name="Tangrot J."/>
            <person name="Rosling A."/>
        </authorList>
    </citation>
    <scope>NUCLEOTIDE SEQUENCE</scope>
    <source>
        <strain evidence="1">28 12/20/2015</strain>
    </source>
</reference>